<name>A0A448YPY2_BRENA</name>
<proteinExistence type="predicted"/>
<dbReference type="AlphaFoldDB" id="A0A448YPY2"/>
<dbReference type="Proteomes" id="UP000290900">
    <property type="component" value="Unassembled WGS sequence"/>
</dbReference>
<evidence type="ECO:0000313" key="2">
    <source>
        <dbReference type="Proteomes" id="UP000290900"/>
    </source>
</evidence>
<dbReference type="InterPro" id="IPR013952">
    <property type="entry name" value="DUF1776_fun"/>
</dbReference>
<keyword evidence="2" id="KW-1185">Reference proteome</keyword>
<evidence type="ECO:0000313" key="1">
    <source>
        <dbReference type="EMBL" id="VEU23000.1"/>
    </source>
</evidence>
<accession>A0A448YPY2</accession>
<dbReference type="OrthoDB" id="5308060at2759"/>
<gene>
    <name evidence="1" type="ORF">BRENAR_LOCUS3731</name>
</gene>
<dbReference type="InParanoid" id="A0A448YPY2"/>
<sequence length="398" mass="45908">MPDFADKAFDAANTIYQISSSVLQTVYYHAKNAADYTLDYTLENAHKLQDKSKDLWVSTSAPSAPPETTDVSRWTHYLRDNKEKIGLYGGIPLSLYAGYNIFRLFYPYKRRAEKLESGGRFEVVLVVGHLESNFVKRLIHDLNARGYIVFVTVSDEKQLRIVEDEKDDDIKPLIVDYESSVTVKASLLKLAKFLDTQVDGRFFHLRGCLFVPDYFHLPKISKMEDLSGKEFKRVLDEQFLKLNMLLASGLTLFLKESNNRRKSVEECNDVRIKGGYSKLIFVNFVMYVKNESRTLLVRLAKAMNQMLFDELHDELAPSLSTSISRLFGIDDDPSKIDMTMLSVSYKKDKESHLIGDSMILDNLPLSRVNKRLSSKDVHYKIYDLLNSHWLKSDYYIHN</sequence>
<dbReference type="EMBL" id="CAACVR010000034">
    <property type="protein sequence ID" value="VEU23000.1"/>
    <property type="molecule type" value="Genomic_DNA"/>
</dbReference>
<reference evidence="1 2" key="1">
    <citation type="submission" date="2018-12" db="EMBL/GenBank/DDBJ databases">
        <authorList>
            <person name="Tiukova I."/>
            <person name="Dainat J."/>
        </authorList>
    </citation>
    <scope>NUCLEOTIDE SEQUENCE [LARGE SCALE GENOMIC DNA]</scope>
</reference>
<protein>
    <submittedName>
        <fullName evidence="1">DEKNAAC104144</fullName>
    </submittedName>
</protein>
<organism evidence="1 2">
    <name type="scientific">Brettanomyces naardenensis</name>
    <name type="common">Yeast</name>
    <dbReference type="NCBI Taxonomy" id="13370"/>
    <lineage>
        <taxon>Eukaryota</taxon>
        <taxon>Fungi</taxon>
        <taxon>Dikarya</taxon>
        <taxon>Ascomycota</taxon>
        <taxon>Saccharomycotina</taxon>
        <taxon>Pichiomycetes</taxon>
        <taxon>Pichiales</taxon>
        <taxon>Pichiaceae</taxon>
        <taxon>Brettanomyces</taxon>
    </lineage>
</organism>
<dbReference type="Pfam" id="PF08643">
    <property type="entry name" value="DUF1776"/>
    <property type="match status" value="1"/>
</dbReference>